<sequence length="50" mass="5977">MCIDDYDDDTLDEIDELFSYIPSIDTGIDEDKEEETQYEDLDDEQFDIDF</sequence>
<evidence type="ECO:0000256" key="1">
    <source>
        <dbReference type="SAM" id="MobiDB-lite"/>
    </source>
</evidence>
<reference evidence="2" key="1">
    <citation type="submission" date="2020-10" db="EMBL/GenBank/DDBJ databases">
        <authorList>
            <person name="Gilroy R."/>
        </authorList>
    </citation>
    <scope>NUCLEOTIDE SEQUENCE</scope>
    <source>
        <strain evidence="2">14700</strain>
    </source>
</reference>
<name>A0A9D9IAC1_9SPIO</name>
<dbReference type="EMBL" id="JADIMF010000033">
    <property type="protein sequence ID" value="MBO8468576.1"/>
    <property type="molecule type" value="Genomic_DNA"/>
</dbReference>
<evidence type="ECO:0000313" key="3">
    <source>
        <dbReference type="Proteomes" id="UP000810292"/>
    </source>
</evidence>
<reference evidence="2" key="2">
    <citation type="journal article" date="2021" name="PeerJ">
        <title>Extensive microbial diversity within the chicken gut microbiome revealed by metagenomics and culture.</title>
        <authorList>
            <person name="Gilroy R."/>
            <person name="Ravi A."/>
            <person name="Getino M."/>
            <person name="Pursley I."/>
            <person name="Horton D.L."/>
            <person name="Alikhan N.F."/>
            <person name="Baker D."/>
            <person name="Gharbi K."/>
            <person name="Hall N."/>
            <person name="Watson M."/>
            <person name="Adriaenssens E.M."/>
            <person name="Foster-Nyarko E."/>
            <person name="Jarju S."/>
            <person name="Secka A."/>
            <person name="Antonio M."/>
            <person name="Oren A."/>
            <person name="Chaudhuri R.R."/>
            <person name="La Ragione R."/>
            <person name="Hildebrand F."/>
            <person name="Pallen M.J."/>
        </authorList>
    </citation>
    <scope>NUCLEOTIDE SEQUENCE</scope>
    <source>
        <strain evidence="2">14700</strain>
    </source>
</reference>
<organism evidence="2 3">
    <name type="scientific">Candidatus Ornithospirochaeta stercoravium</name>
    <dbReference type="NCBI Taxonomy" id="2840897"/>
    <lineage>
        <taxon>Bacteria</taxon>
        <taxon>Pseudomonadati</taxon>
        <taxon>Spirochaetota</taxon>
        <taxon>Spirochaetia</taxon>
        <taxon>Spirochaetales</taxon>
        <taxon>Spirochaetaceae</taxon>
        <taxon>Spirochaetaceae incertae sedis</taxon>
        <taxon>Candidatus Ornithospirochaeta</taxon>
    </lineage>
</organism>
<comment type="caution">
    <text evidence="2">The sequence shown here is derived from an EMBL/GenBank/DDBJ whole genome shotgun (WGS) entry which is preliminary data.</text>
</comment>
<gene>
    <name evidence="2" type="ORF">IAA72_02175</name>
</gene>
<protein>
    <submittedName>
        <fullName evidence="2">Uncharacterized protein</fullName>
    </submittedName>
</protein>
<feature type="region of interest" description="Disordered" evidence="1">
    <location>
        <begin position="31"/>
        <end position="50"/>
    </location>
</feature>
<dbReference type="Proteomes" id="UP000810292">
    <property type="component" value="Unassembled WGS sequence"/>
</dbReference>
<evidence type="ECO:0000313" key="2">
    <source>
        <dbReference type="EMBL" id="MBO8468576.1"/>
    </source>
</evidence>
<accession>A0A9D9IAC1</accession>
<proteinExistence type="predicted"/>
<dbReference type="AlphaFoldDB" id="A0A9D9IAC1"/>